<comment type="caution">
    <text evidence="1">The sequence shown here is derived from an EMBL/GenBank/DDBJ whole genome shotgun (WGS) entry which is preliminary data.</text>
</comment>
<reference evidence="1" key="2">
    <citation type="submission" date="2020-11" db="EMBL/GenBank/DDBJ databases">
        <authorList>
            <person name="McCartney M.A."/>
            <person name="Auch B."/>
            <person name="Kono T."/>
            <person name="Mallez S."/>
            <person name="Becker A."/>
            <person name="Gohl D.M."/>
            <person name="Silverstein K.A.T."/>
            <person name="Koren S."/>
            <person name="Bechman K.B."/>
            <person name="Herman A."/>
            <person name="Abrahante J.E."/>
            <person name="Garbe J."/>
        </authorList>
    </citation>
    <scope>NUCLEOTIDE SEQUENCE</scope>
    <source>
        <strain evidence="1">Duluth1</strain>
        <tissue evidence="1">Whole animal</tissue>
    </source>
</reference>
<organism evidence="1 2">
    <name type="scientific">Dreissena polymorpha</name>
    <name type="common">Zebra mussel</name>
    <name type="synonym">Mytilus polymorpha</name>
    <dbReference type="NCBI Taxonomy" id="45954"/>
    <lineage>
        <taxon>Eukaryota</taxon>
        <taxon>Metazoa</taxon>
        <taxon>Spiralia</taxon>
        <taxon>Lophotrochozoa</taxon>
        <taxon>Mollusca</taxon>
        <taxon>Bivalvia</taxon>
        <taxon>Autobranchia</taxon>
        <taxon>Heteroconchia</taxon>
        <taxon>Euheterodonta</taxon>
        <taxon>Imparidentia</taxon>
        <taxon>Neoheterodontei</taxon>
        <taxon>Myida</taxon>
        <taxon>Dreissenoidea</taxon>
        <taxon>Dreissenidae</taxon>
        <taxon>Dreissena</taxon>
    </lineage>
</organism>
<sequence>MVSQLKLQYCKITLATSLVWFLHDVVLLMYYTDCATHASVDCQNTNNNEKPVKKSEESLLQRILPKGIQYSVYFTQKF</sequence>
<dbReference type="Proteomes" id="UP000828390">
    <property type="component" value="Unassembled WGS sequence"/>
</dbReference>
<gene>
    <name evidence="1" type="ORF">DPMN_003601</name>
</gene>
<protein>
    <submittedName>
        <fullName evidence="1">Uncharacterized protein</fullName>
    </submittedName>
</protein>
<proteinExistence type="predicted"/>
<accession>A0A9D4MLV5</accession>
<dbReference type="EMBL" id="JAIWYP010000001">
    <property type="protein sequence ID" value="KAH3879695.1"/>
    <property type="molecule type" value="Genomic_DNA"/>
</dbReference>
<reference evidence="1" key="1">
    <citation type="journal article" date="2019" name="bioRxiv">
        <title>The Genome of the Zebra Mussel, Dreissena polymorpha: A Resource for Invasive Species Research.</title>
        <authorList>
            <person name="McCartney M.A."/>
            <person name="Auch B."/>
            <person name="Kono T."/>
            <person name="Mallez S."/>
            <person name="Zhang Y."/>
            <person name="Obille A."/>
            <person name="Becker A."/>
            <person name="Abrahante J.E."/>
            <person name="Garbe J."/>
            <person name="Badalamenti J.P."/>
            <person name="Herman A."/>
            <person name="Mangelson H."/>
            <person name="Liachko I."/>
            <person name="Sullivan S."/>
            <person name="Sone E.D."/>
            <person name="Koren S."/>
            <person name="Silverstein K.A.T."/>
            <person name="Beckman K.B."/>
            <person name="Gohl D.M."/>
        </authorList>
    </citation>
    <scope>NUCLEOTIDE SEQUENCE</scope>
    <source>
        <strain evidence="1">Duluth1</strain>
        <tissue evidence="1">Whole animal</tissue>
    </source>
</reference>
<dbReference type="AlphaFoldDB" id="A0A9D4MLV5"/>
<evidence type="ECO:0000313" key="2">
    <source>
        <dbReference type="Proteomes" id="UP000828390"/>
    </source>
</evidence>
<name>A0A9D4MLV5_DREPO</name>
<evidence type="ECO:0000313" key="1">
    <source>
        <dbReference type="EMBL" id="KAH3879695.1"/>
    </source>
</evidence>
<keyword evidence="2" id="KW-1185">Reference proteome</keyword>